<dbReference type="Gene3D" id="1.10.167.10">
    <property type="entry name" value="Regulator of G-protein Signalling 4, domain 2"/>
    <property type="match status" value="1"/>
</dbReference>
<name>A0A401RNE7_CHIPU</name>
<reference evidence="2 3" key="1">
    <citation type="journal article" date="2018" name="Nat. Ecol. Evol.">
        <title>Shark genomes provide insights into elasmobranch evolution and the origin of vertebrates.</title>
        <authorList>
            <person name="Hara Y"/>
            <person name="Yamaguchi K"/>
            <person name="Onimaru K"/>
            <person name="Kadota M"/>
            <person name="Koyanagi M"/>
            <person name="Keeley SD"/>
            <person name="Tatsumi K"/>
            <person name="Tanaka K"/>
            <person name="Motone F"/>
            <person name="Kageyama Y"/>
            <person name="Nozu R"/>
            <person name="Adachi N"/>
            <person name="Nishimura O"/>
            <person name="Nakagawa R"/>
            <person name="Tanegashima C"/>
            <person name="Kiyatake I"/>
            <person name="Matsumoto R"/>
            <person name="Murakumo K"/>
            <person name="Nishida K"/>
            <person name="Terakita A"/>
            <person name="Kuratani S"/>
            <person name="Sato K"/>
            <person name="Hyodo S Kuraku.S."/>
        </authorList>
    </citation>
    <scope>NUCLEOTIDE SEQUENCE [LARGE SCALE GENOMIC DNA]</scope>
</reference>
<gene>
    <name evidence="2" type="ORF">chiPu_0018449</name>
</gene>
<dbReference type="EMBL" id="BEZZ01001581">
    <property type="protein sequence ID" value="GCC19662.1"/>
    <property type="molecule type" value="Genomic_DNA"/>
</dbReference>
<sequence>MCNSSNWSLRKWENQVFGQIPLYVFKDKQWELQPDLPSKNRSVDGLMNWLEDYRLPYFLQTDLYLHFVLCESLLDVTVQEIMESTALPQDSANMSLNLQFSDETLSSESAGSNVDVTKSESVKDPAKSVVKEVTKEPAMTPDQWLLRRCIGSVQGMKRFRSFLNGTKGEELLEFWLRTERMLKLDSSSVEERDQYFAQLRMIQATHLQDGSVVMTTCRGLIDVPSLKLEGSHRTRRHLLETLHKRVLQKLRTYWLPRFLAHCKQSLKKLKECAPILRRYQAMVSQGKVTREPSAPAELSMGIKRTEGATLPYFTKANKRFLWGIPYCLGTQPPITVTGPEHLVELKAEVKRQCPQRKPRALKPSAPRIPQSVTPGCWCQAPDWASCLLAVKPHKGADPAHVSQEYIFPQLDSSLPLIKAPSMLTFWRFSEVPPQARYLHWAFNADQAAGGPFTAFLKLSHNRPKLHYLHLWHDLSCFFNVVLSTKDRASFMLRAILAEKIVEVYLKEDSVQYTHLQPETAHNLKLALPSGWVLPWILTAQQEICEVSELSFSREGMVHADRSGLASMQS</sequence>
<evidence type="ECO:0000313" key="3">
    <source>
        <dbReference type="Proteomes" id="UP000287033"/>
    </source>
</evidence>
<accession>A0A401RNE7</accession>
<dbReference type="InterPro" id="IPR036305">
    <property type="entry name" value="RGS_sf"/>
</dbReference>
<dbReference type="InterPro" id="IPR016137">
    <property type="entry name" value="RGS"/>
</dbReference>
<evidence type="ECO:0000313" key="2">
    <source>
        <dbReference type="EMBL" id="GCC19662.1"/>
    </source>
</evidence>
<dbReference type="Proteomes" id="UP000287033">
    <property type="component" value="Unassembled WGS sequence"/>
</dbReference>
<dbReference type="InterPro" id="IPR044926">
    <property type="entry name" value="RGS_subdomain_2"/>
</dbReference>
<dbReference type="STRING" id="137246.A0A401RNE7"/>
<dbReference type="OrthoDB" id="10013157at2759"/>
<dbReference type="PROSITE" id="PS50132">
    <property type="entry name" value="RGS"/>
    <property type="match status" value="1"/>
</dbReference>
<keyword evidence="3" id="KW-1185">Reference proteome</keyword>
<dbReference type="InterPro" id="IPR053282">
    <property type="entry name" value="RGS_domain-containing"/>
</dbReference>
<feature type="domain" description="RGS" evidence="1">
    <location>
        <begin position="155"/>
        <end position="259"/>
    </location>
</feature>
<dbReference type="SUPFAM" id="SSF48097">
    <property type="entry name" value="Regulator of G-protein signaling, RGS"/>
    <property type="match status" value="1"/>
</dbReference>
<dbReference type="AlphaFoldDB" id="A0A401RNE7"/>
<dbReference type="PANTHER" id="PTHR47079:SF1">
    <property type="entry name" value="REGULATOR OF G-PROTEIN SIGNALING PROTEIN-LIKE"/>
    <property type="match status" value="1"/>
</dbReference>
<evidence type="ECO:0000259" key="1">
    <source>
        <dbReference type="PROSITE" id="PS50132"/>
    </source>
</evidence>
<proteinExistence type="predicted"/>
<comment type="caution">
    <text evidence="2">The sequence shown here is derived from an EMBL/GenBank/DDBJ whole genome shotgun (WGS) entry which is preliminary data.</text>
</comment>
<protein>
    <recommendedName>
        <fullName evidence="1">RGS domain-containing protein</fullName>
    </recommendedName>
</protein>
<dbReference type="PANTHER" id="PTHR47079">
    <property type="entry name" value="REGULATOR OF G-PROTEIN SIGNALING PROTEIN-LIKE"/>
    <property type="match status" value="1"/>
</dbReference>
<organism evidence="2 3">
    <name type="scientific">Chiloscyllium punctatum</name>
    <name type="common">Brownbanded bambooshark</name>
    <name type="synonym">Hemiscyllium punctatum</name>
    <dbReference type="NCBI Taxonomy" id="137246"/>
    <lineage>
        <taxon>Eukaryota</taxon>
        <taxon>Metazoa</taxon>
        <taxon>Chordata</taxon>
        <taxon>Craniata</taxon>
        <taxon>Vertebrata</taxon>
        <taxon>Chondrichthyes</taxon>
        <taxon>Elasmobranchii</taxon>
        <taxon>Galeomorphii</taxon>
        <taxon>Galeoidea</taxon>
        <taxon>Orectolobiformes</taxon>
        <taxon>Hemiscylliidae</taxon>
        <taxon>Chiloscyllium</taxon>
    </lineage>
</organism>